<dbReference type="Proteomes" id="UP001151287">
    <property type="component" value="Unassembled WGS sequence"/>
</dbReference>
<name>A0A9Q0HWU8_9POAL</name>
<feature type="coiled-coil region" evidence="6">
    <location>
        <begin position="66"/>
        <end position="215"/>
    </location>
</feature>
<evidence type="ECO:0000256" key="1">
    <source>
        <dbReference type="ARBA" id="ARBA00005405"/>
    </source>
</evidence>
<feature type="compositionally biased region" description="Basic and acidic residues" evidence="7">
    <location>
        <begin position="9"/>
        <end position="20"/>
    </location>
</feature>
<organism evidence="8 9">
    <name type="scientific">Rhynchospora breviuscula</name>
    <dbReference type="NCBI Taxonomy" id="2022672"/>
    <lineage>
        <taxon>Eukaryota</taxon>
        <taxon>Viridiplantae</taxon>
        <taxon>Streptophyta</taxon>
        <taxon>Embryophyta</taxon>
        <taxon>Tracheophyta</taxon>
        <taxon>Spermatophyta</taxon>
        <taxon>Magnoliopsida</taxon>
        <taxon>Liliopsida</taxon>
        <taxon>Poales</taxon>
        <taxon>Cyperaceae</taxon>
        <taxon>Cyperoideae</taxon>
        <taxon>Rhynchosporeae</taxon>
        <taxon>Rhynchospora</taxon>
    </lineage>
</organism>
<dbReference type="PANTHER" id="PTHR33405">
    <property type="entry name" value="PROTEIN FLX-LIKE 2"/>
    <property type="match status" value="1"/>
</dbReference>
<dbReference type="AlphaFoldDB" id="A0A9Q0HWU8"/>
<keyword evidence="4 6" id="KW-0175">Coiled coil</keyword>
<reference evidence="8" key="1">
    <citation type="journal article" date="2022" name="Cell">
        <title>Repeat-based holocentromeres influence genome architecture and karyotype evolution.</title>
        <authorList>
            <person name="Hofstatter P.G."/>
            <person name="Thangavel G."/>
            <person name="Lux T."/>
            <person name="Neumann P."/>
            <person name="Vondrak T."/>
            <person name="Novak P."/>
            <person name="Zhang M."/>
            <person name="Costa L."/>
            <person name="Castellani M."/>
            <person name="Scott A."/>
            <person name="Toegelov H."/>
            <person name="Fuchs J."/>
            <person name="Mata-Sucre Y."/>
            <person name="Dias Y."/>
            <person name="Vanzela A.L.L."/>
            <person name="Huettel B."/>
            <person name="Almeida C.C.S."/>
            <person name="Simkova H."/>
            <person name="Souza G."/>
            <person name="Pedrosa-Harand A."/>
            <person name="Macas J."/>
            <person name="Mayer K.F.X."/>
            <person name="Houben A."/>
            <person name="Marques A."/>
        </authorList>
    </citation>
    <scope>NUCLEOTIDE SEQUENCE</scope>
    <source>
        <strain evidence="8">RhyBre1mFocal</strain>
    </source>
</reference>
<dbReference type="PANTHER" id="PTHR33405:SF19">
    <property type="entry name" value="OS08G0430100 PROTEIN"/>
    <property type="match status" value="1"/>
</dbReference>
<dbReference type="GO" id="GO:0009908">
    <property type="term" value="P:flower development"/>
    <property type="evidence" value="ECO:0007669"/>
    <property type="project" value="UniProtKB-KW"/>
</dbReference>
<dbReference type="InterPro" id="IPR040353">
    <property type="entry name" value="FLX/FLX-like"/>
</dbReference>
<evidence type="ECO:0000256" key="2">
    <source>
        <dbReference type="ARBA" id="ARBA00022473"/>
    </source>
</evidence>
<evidence type="ECO:0000313" key="8">
    <source>
        <dbReference type="EMBL" id="KAJ1701411.1"/>
    </source>
</evidence>
<feature type="region of interest" description="Disordered" evidence="7">
    <location>
        <begin position="248"/>
        <end position="267"/>
    </location>
</feature>
<dbReference type="OrthoDB" id="1902464at2759"/>
<evidence type="ECO:0000313" key="9">
    <source>
        <dbReference type="Proteomes" id="UP001151287"/>
    </source>
</evidence>
<evidence type="ECO:0000256" key="6">
    <source>
        <dbReference type="SAM" id="Coils"/>
    </source>
</evidence>
<keyword evidence="9" id="KW-1185">Reference proteome</keyword>
<evidence type="ECO:0008006" key="10">
    <source>
        <dbReference type="Google" id="ProtNLM"/>
    </source>
</evidence>
<dbReference type="GO" id="GO:0030154">
    <property type="term" value="P:cell differentiation"/>
    <property type="evidence" value="ECO:0007669"/>
    <property type="project" value="UniProtKB-KW"/>
</dbReference>
<accession>A0A9Q0HWU8</accession>
<evidence type="ECO:0000256" key="3">
    <source>
        <dbReference type="ARBA" id="ARBA00022782"/>
    </source>
</evidence>
<evidence type="ECO:0000256" key="7">
    <source>
        <dbReference type="SAM" id="MobiDB-lite"/>
    </source>
</evidence>
<proteinExistence type="inferred from homology"/>
<evidence type="ECO:0000256" key="5">
    <source>
        <dbReference type="ARBA" id="ARBA00023089"/>
    </source>
</evidence>
<comment type="caution">
    <text evidence="8">The sequence shown here is derived from an EMBL/GenBank/DDBJ whole genome shotgun (WGS) entry which is preliminary data.</text>
</comment>
<protein>
    <recommendedName>
        <fullName evidence="10">Protein FLX-like 3</fullName>
    </recommendedName>
</protein>
<keyword evidence="5" id="KW-0287">Flowering</keyword>
<feature type="region of interest" description="Disordered" evidence="7">
    <location>
        <begin position="1"/>
        <end position="40"/>
    </location>
</feature>
<comment type="similarity">
    <text evidence="1">Belongs to the FLX family.</text>
</comment>
<sequence length="267" mass="30441">MSGRHRTSRPHEMRRSRDGPYPRPVPRGGGGGGGPIPVHAIEEEIAMRRDEFRRIRAENLHMLEDIDSLKRENSIVEHECRRLSESVPRLRAEKELEAREWIQKVLKLEAEMRSLEKVKPEVRHLQADLQRTESSKEEMAAKIKELTGELKHLQSENDKIEDIKADIGAQRQEIDRARTALEYEKKAGAELVDHVQVMQRTLVGMAREAEQLRAELARRASGPDYGPYGAPRVEMGFPEMFGTNYGPDGGYGVRHWPSPHSPPGRLP</sequence>
<keyword evidence="2" id="KW-0217">Developmental protein</keyword>
<keyword evidence="3" id="KW-0221">Differentiation</keyword>
<gene>
    <name evidence="8" type="ORF">LUZ63_001190</name>
</gene>
<evidence type="ECO:0000256" key="4">
    <source>
        <dbReference type="ARBA" id="ARBA00023054"/>
    </source>
</evidence>
<dbReference type="EMBL" id="JAMQYH010000001">
    <property type="protein sequence ID" value="KAJ1701411.1"/>
    <property type="molecule type" value="Genomic_DNA"/>
</dbReference>